<dbReference type="InterPro" id="IPR005119">
    <property type="entry name" value="LysR_subst-bd"/>
</dbReference>
<keyword evidence="4" id="KW-0804">Transcription</keyword>
<keyword evidence="3" id="KW-0238">DNA-binding</keyword>
<evidence type="ECO:0000256" key="3">
    <source>
        <dbReference type="ARBA" id="ARBA00023125"/>
    </source>
</evidence>
<dbReference type="PANTHER" id="PTHR30118">
    <property type="entry name" value="HTH-TYPE TRANSCRIPTIONAL REGULATOR LEUO-RELATED"/>
    <property type="match status" value="1"/>
</dbReference>
<evidence type="ECO:0000313" key="7">
    <source>
        <dbReference type="Proteomes" id="UP000024329"/>
    </source>
</evidence>
<dbReference type="InterPro" id="IPR036388">
    <property type="entry name" value="WH-like_DNA-bd_sf"/>
</dbReference>
<dbReference type="Gene3D" id="1.10.10.10">
    <property type="entry name" value="Winged helix-like DNA-binding domain superfamily/Winged helix DNA-binding domain"/>
    <property type="match status" value="1"/>
</dbReference>
<accession>A0A031K5T5</accession>
<dbReference type="SUPFAM" id="SSF46785">
    <property type="entry name" value="Winged helix' DNA-binding domain"/>
    <property type="match status" value="1"/>
</dbReference>
<dbReference type="AlphaFoldDB" id="A0A031K5T5"/>
<dbReference type="InterPro" id="IPR000847">
    <property type="entry name" value="LysR_HTH_N"/>
</dbReference>
<dbReference type="GO" id="GO:0003700">
    <property type="term" value="F:DNA-binding transcription factor activity"/>
    <property type="evidence" value="ECO:0007669"/>
    <property type="project" value="InterPro"/>
</dbReference>
<dbReference type="InterPro" id="IPR036390">
    <property type="entry name" value="WH_DNA-bd_sf"/>
</dbReference>
<evidence type="ECO:0000256" key="1">
    <source>
        <dbReference type="ARBA" id="ARBA00009437"/>
    </source>
</evidence>
<dbReference type="PROSITE" id="PS50931">
    <property type="entry name" value="HTH_LYSR"/>
    <property type="match status" value="1"/>
</dbReference>
<dbReference type="Pfam" id="PF03466">
    <property type="entry name" value="LysR_substrate"/>
    <property type="match status" value="1"/>
</dbReference>
<keyword evidence="2" id="KW-0805">Transcription regulation</keyword>
<sequence length="311" mass="34521">MLKLANIGLAELQIFEAIYRCRGVAEASRMLDLPQPTVSRWLAKLRDHFGDTLFVRTPQGMEPTGAADALVGPIRDMLRIYRDGLMQERSFDALSTRRNFRVAASDFGQLTLFPLLDRWSWAAAPHARFSAVPVDRQSLATGLESGDIDVAVGGFPALYAGVIEQTLYEDEYVCAMRKGHPLLAEGLTLESFQSASHILVSARNAGHVHQEVEQRLLAMLPPENVRLTLNSFSAAPMLIGDTDMLLTVPCRVALIFKDQLELELVPPPFELPGIKVKQYWHERSKHDPGHQWLRQGIAHLLGSTPPGGELP</sequence>
<gene>
    <name evidence="6" type="ORF">BV97_01160</name>
</gene>
<dbReference type="InterPro" id="IPR050389">
    <property type="entry name" value="LysR-type_TF"/>
</dbReference>
<dbReference type="RefSeq" id="WP_036523944.1">
    <property type="nucleotide sequence ID" value="NZ_JFYZ01000002.1"/>
</dbReference>
<evidence type="ECO:0000313" key="6">
    <source>
        <dbReference type="EMBL" id="EZP83967.1"/>
    </source>
</evidence>
<dbReference type="CDD" id="cd08459">
    <property type="entry name" value="PBP2_DntR_NahR_LinR_like"/>
    <property type="match status" value="1"/>
</dbReference>
<reference evidence="6 7" key="1">
    <citation type="submission" date="2014-03" db="EMBL/GenBank/DDBJ databases">
        <title>Whole genome sequence of Novosphingobium resinovorum KF1.</title>
        <authorList>
            <person name="Gan H.M."/>
            <person name="Gan H.Y."/>
            <person name="Chew T.H."/>
            <person name="Savka M.A."/>
        </authorList>
    </citation>
    <scope>NUCLEOTIDE SEQUENCE [LARGE SCALE GENOMIC DNA]</scope>
    <source>
        <strain evidence="6 7">KF1</strain>
    </source>
</reference>
<dbReference type="Proteomes" id="UP000024329">
    <property type="component" value="Unassembled WGS sequence"/>
</dbReference>
<dbReference type="EMBL" id="JFYZ01000002">
    <property type="protein sequence ID" value="EZP83967.1"/>
    <property type="molecule type" value="Genomic_DNA"/>
</dbReference>
<organism evidence="6 7">
    <name type="scientific">Novosphingobium resinovorum</name>
    <dbReference type="NCBI Taxonomy" id="158500"/>
    <lineage>
        <taxon>Bacteria</taxon>
        <taxon>Pseudomonadati</taxon>
        <taxon>Pseudomonadota</taxon>
        <taxon>Alphaproteobacteria</taxon>
        <taxon>Sphingomonadales</taxon>
        <taxon>Sphingomonadaceae</taxon>
        <taxon>Novosphingobium</taxon>
    </lineage>
</organism>
<comment type="similarity">
    <text evidence="1">Belongs to the LysR transcriptional regulatory family.</text>
</comment>
<protein>
    <submittedName>
        <fullName evidence="6">LysR-family transcriptional regulator</fullName>
    </submittedName>
</protein>
<feature type="domain" description="HTH lysR-type" evidence="5">
    <location>
        <begin position="7"/>
        <end position="64"/>
    </location>
</feature>
<dbReference type="Gene3D" id="3.40.190.10">
    <property type="entry name" value="Periplasmic binding protein-like II"/>
    <property type="match status" value="2"/>
</dbReference>
<evidence type="ECO:0000256" key="4">
    <source>
        <dbReference type="ARBA" id="ARBA00023163"/>
    </source>
</evidence>
<name>A0A031K5T5_9SPHN</name>
<comment type="caution">
    <text evidence="6">The sequence shown here is derived from an EMBL/GenBank/DDBJ whole genome shotgun (WGS) entry which is preliminary data.</text>
</comment>
<proteinExistence type="inferred from homology"/>
<evidence type="ECO:0000256" key="2">
    <source>
        <dbReference type="ARBA" id="ARBA00023015"/>
    </source>
</evidence>
<dbReference type="PRINTS" id="PR00039">
    <property type="entry name" value="HTHLYSR"/>
</dbReference>
<dbReference type="GO" id="GO:0003677">
    <property type="term" value="F:DNA binding"/>
    <property type="evidence" value="ECO:0007669"/>
    <property type="project" value="UniProtKB-KW"/>
</dbReference>
<dbReference type="eggNOG" id="COG0583">
    <property type="taxonomic scope" value="Bacteria"/>
</dbReference>
<dbReference type="PATRIC" id="fig|158500.4.peg.1191"/>
<evidence type="ECO:0000259" key="5">
    <source>
        <dbReference type="PROSITE" id="PS50931"/>
    </source>
</evidence>
<dbReference type="PANTHER" id="PTHR30118:SF15">
    <property type="entry name" value="TRANSCRIPTIONAL REGULATORY PROTEIN"/>
    <property type="match status" value="1"/>
</dbReference>
<dbReference type="SUPFAM" id="SSF53850">
    <property type="entry name" value="Periplasmic binding protein-like II"/>
    <property type="match status" value="1"/>
</dbReference>
<dbReference type="Pfam" id="PF00126">
    <property type="entry name" value="HTH_1"/>
    <property type="match status" value="1"/>
</dbReference>